<organism evidence="1">
    <name type="scientific">Arion vulgaris</name>
    <dbReference type="NCBI Taxonomy" id="1028688"/>
    <lineage>
        <taxon>Eukaryota</taxon>
        <taxon>Metazoa</taxon>
        <taxon>Spiralia</taxon>
        <taxon>Lophotrochozoa</taxon>
        <taxon>Mollusca</taxon>
        <taxon>Gastropoda</taxon>
        <taxon>Heterobranchia</taxon>
        <taxon>Euthyneura</taxon>
        <taxon>Panpulmonata</taxon>
        <taxon>Eupulmonata</taxon>
        <taxon>Stylommatophora</taxon>
        <taxon>Helicina</taxon>
        <taxon>Arionoidea</taxon>
        <taxon>Arionidae</taxon>
        <taxon>Arion</taxon>
    </lineage>
</organism>
<reference evidence="1" key="1">
    <citation type="submission" date="2014-12" db="EMBL/GenBank/DDBJ databases">
        <title>Insight into the proteome of Arion vulgaris.</title>
        <authorList>
            <person name="Aradska J."/>
            <person name="Bulat T."/>
            <person name="Smidak R."/>
            <person name="Sarate P."/>
            <person name="Gangsoo J."/>
            <person name="Sialana F."/>
            <person name="Bilban M."/>
            <person name="Lubec G."/>
        </authorList>
    </citation>
    <scope>NUCLEOTIDE SEQUENCE</scope>
    <source>
        <tissue evidence="1">Skin</tissue>
    </source>
</reference>
<sequence length="77" mass="8823">ISILTLLRLGKSCKMCFEDSFGAVQAVEFLKLILDCWGTYTDSRLLTQMNVYMEPESRFPNTYHKNVQSTILQNCPA</sequence>
<name>A0A0B6ZZW4_9EUPU</name>
<feature type="non-terminal residue" evidence="1">
    <location>
        <position position="1"/>
    </location>
</feature>
<accession>A0A0B6ZZW4</accession>
<dbReference type="AlphaFoldDB" id="A0A0B6ZZW4"/>
<evidence type="ECO:0000313" key="1">
    <source>
        <dbReference type="EMBL" id="CEK74143.1"/>
    </source>
</evidence>
<proteinExistence type="predicted"/>
<dbReference type="EMBL" id="HACG01027278">
    <property type="protein sequence ID" value="CEK74143.1"/>
    <property type="molecule type" value="Transcribed_RNA"/>
</dbReference>
<gene>
    <name evidence="1" type="primary">ORF89841</name>
</gene>
<protein>
    <submittedName>
        <fullName evidence="1">Uncharacterized protein</fullName>
    </submittedName>
</protein>